<evidence type="ECO:0000256" key="2">
    <source>
        <dbReference type="SAM" id="MobiDB-lite"/>
    </source>
</evidence>
<evidence type="ECO:0000256" key="3">
    <source>
        <dbReference type="SAM" id="Phobius"/>
    </source>
</evidence>
<feature type="coiled-coil region" evidence="1">
    <location>
        <begin position="108"/>
        <end position="135"/>
    </location>
</feature>
<comment type="caution">
    <text evidence="4">The sequence shown here is derived from an EMBL/GenBank/DDBJ whole genome shotgun (WGS) entry which is preliminary data.</text>
</comment>
<organism evidence="4 5">
    <name type="scientific">Nocardia macrotermitis</name>
    <dbReference type="NCBI Taxonomy" id="2585198"/>
    <lineage>
        <taxon>Bacteria</taxon>
        <taxon>Bacillati</taxon>
        <taxon>Actinomycetota</taxon>
        <taxon>Actinomycetes</taxon>
        <taxon>Mycobacteriales</taxon>
        <taxon>Nocardiaceae</taxon>
        <taxon>Nocardia</taxon>
    </lineage>
</organism>
<keyword evidence="3" id="KW-0812">Transmembrane</keyword>
<dbReference type="InterPro" id="IPR007060">
    <property type="entry name" value="FtsL/DivIC"/>
</dbReference>
<feature type="compositionally biased region" description="Low complexity" evidence="2">
    <location>
        <begin position="47"/>
        <end position="56"/>
    </location>
</feature>
<proteinExistence type="predicted"/>
<feature type="compositionally biased region" description="Pro residues" evidence="2">
    <location>
        <begin position="200"/>
        <end position="216"/>
    </location>
</feature>
<evidence type="ECO:0000313" key="4">
    <source>
        <dbReference type="EMBL" id="MQY19707.1"/>
    </source>
</evidence>
<accession>A0A7K0D1W5</accession>
<keyword evidence="3" id="KW-0472">Membrane</keyword>
<feature type="transmembrane region" description="Helical" evidence="3">
    <location>
        <begin position="79"/>
        <end position="103"/>
    </location>
</feature>
<dbReference type="AlphaFoldDB" id="A0A7K0D1W5"/>
<feature type="region of interest" description="Disordered" evidence="2">
    <location>
        <begin position="171"/>
        <end position="222"/>
    </location>
</feature>
<dbReference type="Pfam" id="PF04977">
    <property type="entry name" value="DivIC"/>
    <property type="match status" value="1"/>
</dbReference>
<dbReference type="OrthoDB" id="5187715at2"/>
<dbReference type="RefSeq" id="WP_153410507.1">
    <property type="nucleotide sequence ID" value="NZ_WEGK01000005.1"/>
</dbReference>
<feature type="compositionally biased region" description="Basic and acidic residues" evidence="2">
    <location>
        <begin position="14"/>
        <end position="29"/>
    </location>
</feature>
<dbReference type="EMBL" id="WEGK01000005">
    <property type="protein sequence ID" value="MQY19707.1"/>
    <property type="molecule type" value="Genomic_DNA"/>
</dbReference>
<sequence>MTERRTRGASPGGRGDRRSSRSAHTRPERTVSTPPARTAAGKRAAQRRATSSRSESGLAVKKSPRRSSGRSRGKREHRILGLSTGRAVALAAVLCALALTLAVPMRTYLSQRAEATQLSQQRRDLEENVAKLRDRRAQQQDPAYIKSEARERLRLVMPGDTAYIVQVPGIEQPAVPTPTAAPRKPDPWYTELWRSMNNPQPAPAAAPQPGTPPPTTPEGQPR</sequence>
<reference evidence="4 5" key="1">
    <citation type="submission" date="2019-10" db="EMBL/GenBank/DDBJ databases">
        <title>Nocardia macrotermitis sp. nov. and Nocardia aurantia sp. nov., isolated from the gut of fungus growing-termite Macrotermes natalensis.</title>
        <authorList>
            <person name="Benndorf R."/>
            <person name="Schwitalla J."/>
            <person name="Martin K."/>
            <person name="De Beer W."/>
            <person name="Kaster A.-K."/>
            <person name="Vollmers J."/>
            <person name="Poulsen M."/>
            <person name="Beemelmanns C."/>
        </authorList>
    </citation>
    <scope>NUCLEOTIDE SEQUENCE [LARGE SCALE GENOMIC DNA]</scope>
    <source>
        <strain evidence="4 5">RB20</strain>
    </source>
</reference>
<name>A0A7K0D1W5_9NOCA</name>
<keyword evidence="5" id="KW-1185">Reference proteome</keyword>
<dbReference type="Proteomes" id="UP000438448">
    <property type="component" value="Unassembled WGS sequence"/>
</dbReference>
<gene>
    <name evidence="4" type="ORF">NRB20_28000</name>
</gene>
<evidence type="ECO:0000256" key="1">
    <source>
        <dbReference type="SAM" id="Coils"/>
    </source>
</evidence>
<evidence type="ECO:0008006" key="6">
    <source>
        <dbReference type="Google" id="ProtNLM"/>
    </source>
</evidence>
<keyword evidence="3" id="KW-1133">Transmembrane helix</keyword>
<feature type="compositionally biased region" description="Basic residues" evidence="2">
    <location>
        <begin position="62"/>
        <end position="77"/>
    </location>
</feature>
<keyword evidence="1" id="KW-0175">Coiled coil</keyword>
<protein>
    <recommendedName>
        <fullName evidence="6">Septum formation initiator</fullName>
    </recommendedName>
</protein>
<evidence type="ECO:0000313" key="5">
    <source>
        <dbReference type="Proteomes" id="UP000438448"/>
    </source>
</evidence>
<feature type="region of interest" description="Disordered" evidence="2">
    <location>
        <begin position="1"/>
        <end position="77"/>
    </location>
</feature>